<dbReference type="NCBIfam" id="NF045678">
    <property type="entry name" value="TransRegIrrA"/>
    <property type="match status" value="1"/>
</dbReference>
<evidence type="ECO:0000256" key="2">
    <source>
        <dbReference type="ARBA" id="ARBA00007957"/>
    </source>
</evidence>
<dbReference type="InterPro" id="IPR036388">
    <property type="entry name" value="WH-like_DNA-bd_sf"/>
</dbReference>
<evidence type="ECO:0000256" key="3">
    <source>
        <dbReference type="ARBA" id="ARBA00020910"/>
    </source>
</evidence>
<evidence type="ECO:0000313" key="12">
    <source>
        <dbReference type="EMBL" id="GIL39271.1"/>
    </source>
</evidence>
<evidence type="ECO:0000256" key="11">
    <source>
        <dbReference type="RuleBase" id="RU364037"/>
    </source>
</evidence>
<dbReference type="SUPFAM" id="SSF46785">
    <property type="entry name" value="Winged helix' DNA-binding domain"/>
    <property type="match status" value="1"/>
</dbReference>
<keyword evidence="9 11" id="KW-0238">DNA-binding</keyword>
<keyword evidence="11" id="KW-0408">Iron</keyword>
<dbReference type="GO" id="GO:0008270">
    <property type="term" value="F:zinc ion binding"/>
    <property type="evidence" value="ECO:0007669"/>
    <property type="project" value="TreeGrafter"/>
</dbReference>
<dbReference type="GO" id="GO:0005737">
    <property type="term" value="C:cytoplasm"/>
    <property type="evidence" value="ECO:0007669"/>
    <property type="project" value="UniProtKB-SubCell"/>
</dbReference>
<dbReference type="Pfam" id="PF01475">
    <property type="entry name" value="FUR"/>
    <property type="match status" value="1"/>
</dbReference>
<keyword evidence="4 11" id="KW-0963">Cytoplasm</keyword>
<dbReference type="GO" id="GO:0000976">
    <property type="term" value="F:transcription cis-regulatory region binding"/>
    <property type="evidence" value="ECO:0007669"/>
    <property type="project" value="TreeGrafter"/>
</dbReference>
<dbReference type="RefSeq" id="WP_420242377.1">
    <property type="nucleotide sequence ID" value="NZ_BOPV01000001.1"/>
</dbReference>
<gene>
    <name evidence="11" type="primary">fur</name>
    <name evidence="12" type="ORF">TMPK1_15080</name>
</gene>
<dbReference type="FunFam" id="1.10.10.10:FF:000007">
    <property type="entry name" value="Ferric uptake regulation protein"/>
    <property type="match status" value="1"/>
</dbReference>
<dbReference type="InterPro" id="IPR002481">
    <property type="entry name" value="FUR"/>
</dbReference>
<keyword evidence="13" id="KW-1185">Reference proteome</keyword>
<evidence type="ECO:0000256" key="6">
    <source>
        <dbReference type="ARBA" id="ARBA00022723"/>
    </source>
</evidence>
<dbReference type="Gene3D" id="1.10.10.10">
    <property type="entry name" value="Winged helix-like DNA-binding domain superfamily/Winged helix DNA-binding domain"/>
    <property type="match status" value="1"/>
</dbReference>
<dbReference type="Proteomes" id="UP000681075">
    <property type="component" value="Unassembled WGS sequence"/>
</dbReference>
<dbReference type="InterPro" id="IPR036390">
    <property type="entry name" value="WH_DNA-bd_sf"/>
</dbReference>
<dbReference type="GO" id="GO:1900376">
    <property type="term" value="P:regulation of secondary metabolite biosynthetic process"/>
    <property type="evidence" value="ECO:0007669"/>
    <property type="project" value="TreeGrafter"/>
</dbReference>
<keyword evidence="6 11" id="KW-0479">Metal-binding</keyword>
<reference evidence="12" key="1">
    <citation type="submission" date="2021-02" db="EMBL/GenBank/DDBJ databases">
        <title>Genome sequence of Rhodospirillales sp. strain TMPK1 isolated from soil.</title>
        <authorList>
            <person name="Nakai R."/>
            <person name="Kusada H."/>
            <person name="Tamaki H."/>
        </authorList>
    </citation>
    <scope>NUCLEOTIDE SEQUENCE</scope>
    <source>
        <strain evidence="12">TMPK1</strain>
    </source>
</reference>
<dbReference type="EMBL" id="BOPV01000001">
    <property type="protein sequence ID" value="GIL39271.1"/>
    <property type="molecule type" value="Genomic_DNA"/>
</dbReference>
<dbReference type="NCBIfam" id="NF045677">
    <property type="entry name" value="FeRespRegIrr"/>
    <property type="match status" value="1"/>
</dbReference>
<evidence type="ECO:0000256" key="8">
    <source>
        <dbReference type="ARBA" id="ARBA00023015"/>
    </source>
</evidence>
<keyword evidence="5 11" id="KW-0678">Repressor</keyword>
<evidence type="ECO:0000256" key="9">
    <source>
        <dbReference type="ARBA" id="ARBA00023125"/>
    </source>
</evidence>
<evidence type="ECO:0000256" key="10">
    <source>
        <dbReference type="ARBA" id="ARBA00023163"/>
    </source>
</evidence>
<comment type="subcellular location">
    <subcellularLocation>
        <location evidence="1 11">Cytoplasm</location>
    </subcellularLocation>
</comment>
<proteinExistence type="inferred from homology"/>
<dbReference type="AlphaFoldDB" id="A0A8S8XBR2"/>
<keyword evidence="7 11" id="KW-0862">Zinc</keyword>
<organism evidence="12 13">
    <name type="scientific">Roseiterribacter gracilis</name>
    <dbReference type="NCBI Taxonomy" id="2812848"/>
    <lineage>
        <taxon>Bacteria</taxon>
        <taxon>Pseudomonadati</taxon>
        <taxon>Pseudomonadota</taxon>
        <taxon>Alphaproteobacteria</taxon>
        <taxon>Rhodospirillales</taxon>
        <taxon>Roseiterribacteraceae</taxon>
        <taxon>Roseiterribacter</taxon>
    </lineage>
</organism>
<sequence length="141" mass="15824">MTDHAPTHDHQDPAARLAEFGLRPTRQRLALARLLFDGRERHFTADQLYDEAAGAGANLSLATVYNTLRQFTSVGLLREVSVDATRSWFDTKVDDHHHFFFEEDGRLMDIDPAQMTLGKLPAAPDGSEIKRVDVVIRVAKP</sequence>
<accession>A0A8S8XBR2</accession>
<keyword evidence="10 11" id="KW-0804">Transcription</keyword>
<dbReference type="GO" id="GO:0045892">
    <property type="term" value="P:negative regulation of DNA-templated transcription"/>
    <property type="evidence" value="ECO:0007669"/>
    <property type="project" value="TreeGrafter"/>
</dbReference>
<protein>
    <recommendedName>
        <fullName evidence="3 11">Ferric uptake regulation protein</fullName>
    </recommendedName>
</protein>
<dbReference type="CDD" id="cd07153">
    <property type="entry name" value="Fur_like"/>
    <property type="match status" value="1"/>
</dbReference>
<evidence type="ECO:0000313" key="13">
    <source>
        <dbReference type="Proteomes" id="UP000681075"/>
    </source>
</evidence>
<keyword evidence="8 11" id="KW-0805">Transcription regulation</keyword>
<comment type="caution">
    <text evidence="12">The sequence shown here is derived from an EMBL/GenBank/DDBJ whole genome shotgun (WGS) entry which is preliminary data.</text>
</comment>
<comment type="subunit">
    <text evidence="11">Homodimer.</text>
</comment>
<dbReference type="GO" id="GO:0003700">
    <property type="term" value="F:DNA-binding transcription factor activity"/>
    <property type="evidence" value="ECO:0007669"/>
    <property type="project" value="UniProtKB-UniRule"/>
</dbReference>
<evidence type="ECO:0000256" key="5">
    <source>
        <dbReference type="ARBA" id="ARBA00022491"/>
    </source>
</evidence>
<dbReference type="PANTHER" id="PTHR33202">
    <property type="entry name" value="ZINC UPTAKE REGULATION PROTEIN"/>
    <property type="match status" value="1"/>
</dbReference>
<comment type="similarity">
    <text evidence="2 11">Belongs to the Fur family.</text>
</comment>
<name>A0A8S8XBR2_9PROT</name>
<evidence type="ECO:0000256" key="1">
    <source>
        <dbReference type="ARBA" id="ARBA00004496"/>
    </source>
</evidence>
<evidence type="ECO:0000256" key="4">
    <source>
        <dbReference type="ARBA" id="ARBA00022490"/>
    </source>
</evidence>
<dbReference type="PANTHER" id="PTHR33202:SF7">
    <property type="entry name" value="FERRIC UPTAKE REGULATION PROTEIN"/>
    <property type="match status" value="1"/>
</dbReference>
<evidence type="ECO:0000256" key="7">
    <source>
        <dbReference type="ARBA" id="ARBA00022833"/>
    </source>
</evidence>